<keyword evidence="3" id="KW-1185">Reference proteome</keyword>
<feature type="transmembrane region" description="Helical" evidence="1">
    <location>
        <begin position="20"/>
        <end position="41"/>
    </location>
</feature>
<evidence type="ECO:0000313" key="3">
    <source>
        <dbReference type="Proteomes" id="UP000587527"/>
    </source>
</evidence>
<organism evidence="2 3">
    <name type="scientific">Allocatelliglobosispora scoriae</name>
    <dbReference type="NCBI Taxonomy" id="643052"/>
    <lineage>
        <taxon>Bacteria</taxon>
        <taxon>Bacillati</taxon>
        <taxon>Actinomycetota</taxon>
        <taxon>Actinomycetes</taxon>
        <taxon>Micromonosporales</taxon>
        <taxon>Micromonosporaceae</taxon>
        <taxon>Allocatelliglobosispora</taxon>
    </lineage>
</organism>
<dbReference type="RefSeq" id="WP_184836148.1">
    <property type="nucleotide sequence ID" value="NZ_JACHMN010000002.1"/>
</dbReference>
<proteinExistence type="predicted"/>
<dbReference type="Proteomes" id="UP000587527">
    <property type="component" value="Unassembled WGS sequence"/>
</dbReference>
<comment type="caution">
    <text evidence="2">The sequence shown here is derived from an EMBL/GenBank/DDBJ whole genome shotgun (WGS) entry which is preliminary data.</text>
</comment>
<keyword evidence="1" id="KW-0812">Transmembrane</keyword>
<dbReference type="EMBL" id="JACHMN010000002">
    <property type="protein sequence ID" value="MBB5869500.1"/>
    <property type="molecule type" value="Genomic_DNA"/>
</dbReference>
<reference evidence="2 3" key="1">
    <citation type="submission" date="2020-08" db="EMBL/GenBank/DDBJ databases">
        <title>Sequencing the genomes of 1000 actinobacteria strains.</title>
        <authorList>
            <person name="Klenk H.-P."/>
        </authorList>
    </citation>
    <scope>NUCLEOTIDE SEQUENCE [LARGE SCALE GENOMIC DNA]</scope>
    <source>
        <strain evidence="2 3">DSM 45362</strain>
    </source>
</reference>
<keyword evidence="1" id="KW-0472">Membrane</keyword>
<dbReference type="AlphaFoldDB" id="A0A841BRR8"/>
<gene>
    <name evidence="2" type="ORF">F4553_002879</name>
</gene>
<sequence length="265" mass="29247">MATPSPRPLAASLRHIRRSYAVVAAVLVAYLGSQIAAGWYAGRHPDIYIAMRYLVLLGWAVPLLAVGVVWIAYHLIRGQHRTRTTEMLVSTVDDEPAFVVPAVVHRWSLTLFAVPISFSFQLGMQLNVVAAGKDDVLNLVTIGIWSMLIVPMLGCYALGLRRGSQRLVLTPTGVRIPTAFGFRFAAWGELAPGGPLHPSSDRDPILLRFHSRPLVLRFFSSLVRPDFVADLLRFYVEHPAQRPVIGTADEYARIQVTASLELSNA</sequence>
<keyword evidence="1" id="KW-1133">Transmembrane helix</keyword>
<evidence type="ECO:0000313" key="2">
    <source>
        <dbReference type="EMBL" id="MBB5869500.1"/>
    </source>
</evidence>
<feature type="transmembrane region" description="Helical" evidence="1">
    <location>
        <begin position="136"/>
        <end position="159"/>
    </location>
</feature>
<feature type="transmembrane region" description="Helical" evidence="1">
    <location>
        <begin position="53"/>
        <end position="76"/>
    </location>
</feature>
<evidence type="ECO:0000256" key="1">
    <source>
        <dbReference type="SAM" id="Phobius"/>
    </source>
</evidence>
<name>A0A841BRR8_9ACTN</name>
<accession>A0A841BRR8</accession>
<feature type="transmembrane region" description="Helical" evidence="1">
    <location>
        <begin position="97"/>
        <end position="116"/>
    </location>
</feature>
<protein>
    <submittedName>
        <fullName evidence="2">Uncharacterized protein</fullName>
    </submittedName>
</protein>